<dbReference type="Gene3D" id="1.20.1540.10">
    <property type="entry name" value="Rhomboid-like"/>
    <property type="match status" value="1"/>
</dbReference>
<evidence type="ECO:0000256" key="3">
    <source>
        <dbReference type="ARBA" id="ARBA00022692"/>
    </source>
</evidence>
<evidence type="ECO:0000256" key="1">
    <source>
        <dbReference type="ARBA" id="ARBA00004141"/>
    </source>
</evidence>
<evidence type="ECO:0000313" key="10">
    <source>
        <dbReference type="Proteomes" id="UP000031512"/>
    </source>
</evidence>
<keyword evidence="10" id="KW-1185">Reference proteome</keyword>
<dbReference type="VEuPathDB" id="PiroplasmaDB:BEWA_029200"/>
<dbReference type="PANTHER" id="PTHR43731:SF14">
    <property type="entry name" value="PRESENILIN-ASSOCIATED RHOMBOID-LIKE PROTEIN, MITOCHONDRIAL"/>
    <property type="match status" value="1"/>
</dbReference>
<sequence length="180" mass="20059">MSVHRSRGVSSTLDEFISNIFSSFWGTNETTQKGKKYGRVTTNDIFNVMVLSSIVSSFGHVYFYRTPVLGASGAISGLTYLLAATFPNSFFRTVFPLPGLNLSILQVCQLFVATNVYFLMTGGSRGIAWAAHLMGMGAGALYCWFQQNVNKRPGFYNPVVLSLKTAKQQWKRTFKTFGRF</sequence>
<dbReference type="OrthoDB" id="418595at2759"/>
<dbReference type="GO" id="GO:0016020">
    <property type="term" value="C:membrane"/>
    <property type="evidence" value="ECO:0007669"/>
    <property type="project" value="UniProtKB-SubCell"/>
</dbReference>
<dbReference type="Pfam" id="PF01694">
    <property type="entry name" value="Rhomboid"/>
    <property type="match status" value="1"/>
</dbReference>
<evidence type="ECO:0000256" key="6">
    <source>
        <dbReference type="ARBA" id="ARBA00023136"/>
    </source>
</evidence>
<keyword evidence="3 7" id="KW-0812">Transmembrane</keyword>
<feature type="transmembrane region" description="Helical" evidence="7">
    <location>
        <begin position="45"/>
        <end position="63"/>
    </location>
</feature>
<keyword evidence="5 7" id="KW-1133">Transmembrane helix</keyword>
<dbReference type="SUPFAM" id="SSF144091">
    <property type="entry name" value="Rhomboid-like"/>
    <property type="match status" value="1"/>
</dbReference>
<dbReference type="EMBL" id="CP001669">
    <property type="protein sequence ID" value="AFZ80070.1"/>
    <property type="molecule type" value="Genomic_DNA"/>
</dbReference>
<comment type="similarity">
    <text evidence="2">Belongs to the peptidase S54 family.</text>
</comment>
<evidence type="ECO:0000313" key="9">
    <source>
        <dbReference type="EMBL" id="AFZ80070.1"/>
    </source>
</evidence>
<feature type="transmembrane region" description="Helical" evidence="7">
    <location>
        <begin position="126"/>
        <end position="145"/>
    </location>
</feature>
<dbReference type="InterPro" id="IPR035952">
    <property type="entry name" value="Rhomboid-like_sf"/>
</dbReference>
<dbReference type="STRING" id="1537102.L0AWY6"/>
<accession>L0AWY6</accession>
<dbReference type="AlphaFoldDB" id="L0AWY6"/>
<proteinExistence type="inferred from homology"/>
<evidence type="ECO:0000256" key="5">
    <source>
        <dbReference type="ARBA" id="ARBA00022989"/>
    </source>
</evidence>
<feature type="domain" description="Peptidase S54 rhomboid" evidence="8">
    <location>
        <begin position="44"/>
        <end position="145"/>
    </location>
</feature>
<keyword evidence="6 7" id="KW-0472">Membrane</keyword>
<reference evidence="9 10" key="1">
    <citation type="journal article" date="2012" name="BMC Genomics">
        <title>Comparative genomic analysis and phylogenetic position of Theileria equi.</title>
        <authorList>
            <person name="Kappmeyer L.S."/>
            <person name="Thiagarajan M."/>
            <person name="Herndon D.R."/>
            <person name="Ramsay J.D."/>
            <person name="Caler E."/>
            <person name="Djikeng A."/>
            <person name="Gillespie J.J."/>
            <person name="Lau A.O."/>
            <person name="Roalson E.H."/>
            <person name="Silva J.C."/>
            <person name="Silva M.G."/>
            <person name="Suarez C.E."/>
            <person name="Ueti M.W."/>
            <person name="Nene V.M."/>
            <person name="Mealey R.H."/>
            <person name="Knowles D.P."/>
            <person name="Brayton K.A."/>
        </authorList>
    </citation>
    <scope>NUCLEOTIDE SEQUENCE [LARGE SCALE GENOMIC DNA]</scope>
    <source>
        <strain evidence="9 10">WA</strain>
    </source>
</reference>
<name>L0AWY6_THEEQ</name>
<dbReference type="eggNOG" id="ENOG502S8IH">
    <property type="taxonomic scope" value="Eukaryota"/>
</dbReference>
<dbReference type="PANTHER" id="PTHR43731">
    <property type="entry name" value="RHOMBOID PROTEASE"/>
    <property type="match status" value="1"/>
</dbReference>
<feature type="transmembrane region" description="Helical" evidence="7">
    <location>
        <begin position="99"/>
        <end position="120"/>
    </location>
</feature>
<feature type="transmembrane region" description="Helical" evidence="7">
    <location>
        <begin position="69"/>
        <end position="87"/>
    </location>
</feature>
<dbReference type="Proteomes" id="UP000031512">
    <property type="component" value="Chromosome 1"/>
</dbReference>
<keyword evidence="4" id="KW-0378">Hydrolase</keyword>
<evidence type="ECO:0000259" key="8">
    <source>
        <dbReference type="Pfam" id="PF01694"/>
    </source>
</evidence>
<protein>
    <recommendedName>
        <fullName evidence="8">Peptidase S54 rhomboid domain-containing protein</fullName>
    </recommendedName>
</protein>
<dbReference type="GO" id="GO:0004252">
    <property type="term" value="F:serine-type endopeptidase activity"/>
    <property type="evidence" value="ECO:0007669"/>
    <property type="project" value="InterPro"/>
</dbReference>
<gene>
    <name evidence="9" type="ORF">BEWA_029200</name>
</gene>
<evidence type="ECO:0000256" key="7">
    <source>
        <dbReference type="SAM" id="Phobius"/>
    </source>
</evidence>
<evidence type="ECO:0000256" key="2">
    <source>
        <dbReference type="ARBA" id="ARBA00009045"/>
    </source>
</evidence>
<dbReference type="GeneID" id="15803807"/>
<dbReference type="InterPro" id="IPR050925">
    <property type="entry name" value="Rhomboid_protease_S54"/>
</dbReference>
<dbReference type="KEGG" id="beq:BEWA_029200"/>
<dbReference type="RefSeq" id="XP_004829736.1">
    <property type="nucleotide sequence ID" value="XM_004829679.1"/>
</dbReference>
<organism evidence="9 10">
    <name type="scientific">Theileria equi strain WA</name>
    <dbReference type="NCBI Taxonomy" id="1537102"/>
    <lineage>
        <taxon>Eukaryota</taxon>
        <taxon>Sar</taxon>
        <taxon>Alveolata</taxon>
        <taxon>Apicomplexa</taxon>
        <taxon>Aconoidasida</taxon>
        <taxon>Piroplasmida</taxon>
        <taxon>Theileriidae</taxon>
        <taxon>Theileria</taxon>
    </lineage>
</organism>
<evidence type="ECO:0000256" key="4">
    <source>
        <dbReference type="ARBA" id="ARBA00022801"/>
    </source>
</evidence>
<comment type="subcellular location">
    <subcellularLocation>
        <location evidence="1">Membrane</location>
        <topology evidence="1">Multi-pass membrane protein</topology>
    </subcellularLocation>
</comment>
<dbReference type="InterPro" id="IPR022764">
    <property type="entry name" value="Peptidase_S54_rhomboid_dom"/>
</dbReference>